<reference evidence="1" key="1">
    <citation type="submission" date="2020-06" db="EMBL/GenBank/DDBJ databases">
        <title>Whole Genome Sequence of Bradyrhizobium sp. Strain 1S1.</title>
        <authorList>
            <person name="Bromfield E.S.P."/>
            <person name="Cloutier S."/>
        </authorList>
    </citation>
    <scope>NUCLEOTIDE SEQUENCE [LARGE SCALE GENOMIC DNA]</scope>
    <source>
        <strain evidence="1">1S1</strain>
    </source>
</reference>
<dbReference type="RefSeq" id="WP_035978384.1">
    <property type="nucleotide sequence ID" value="NZ_CP088285.1"/>
</dbReference>
<dbReference type="AlphaFoldDB" id="A0A973VXV8"/>
<dbReference type="EMBL" id="JAAOLE020000001">
    <property type="protein sequence ID" value="NVI43405.1"/>
    <property type="molecule type" value="Genomic_DNA"/>
</dbReference>
<protein>
    <submittedName>
        <fullName evidence="1">Uncharacterized protein</fullName>
    </submittedName>
</protein>
<name>A0A973VXV8_9BRAD</name>
<evidence type="ECO:0000313" key="1">
    <source>
        <dbReference type="EMBL" id="NVI43405.1"/>
    </source>
</evidence>
<organism evidence="1">
    <name type="scientific">Bradyrhizobium septentrionale</name>
    <dbReference type="NCBI Taxonomy" id="1404411"/>
    <lineage>
        <taxon>Bacteria</taxon>
        <taxon>Pseudomonadati</taxon>
        <taxon>Pseudomonadota</taxon>
        <taxon>Alphaproteobacteria</taxon>
        <taxon>Hyphomicrobiales</taxon>
        <taxon>Nitrobacteraceae</taxon>
        <taxon>Bradyrhizobium</taxon>
    </lineage>
</organism>
<accession>A0A973VXV8</accession>
<comment type="caution">
    <text evidence="1">The sequence shown here is derived from an EMBL/GenBank/DDBJ whole genome shotgun (WGS) entry which is preliminary data.</text>
</comment>
<sequence>MVHDLAGRVRYVKCSGAGKRPTAELTQLWQRCPIEDMTELTRQQSADPHRMGWDVFYGNVKIGWFGERAGVPADADRWGWTCGFYPGWRSRPSRSRHHQLLPWAYRAQDPWPERRLL</sequence>
<proteinExistence type="predicted"/>
<gene>
    <name evidence="1" type="ORF">HAP48_010245</name>
</gene>